<dbReference type="PANTHER" id="PTHR43335:SF4">
    <property type="entry name" value="ABC TRANSPORTER, ATP-BINDING PROTEIN"/>
    <property type="match status" value="1"/>
</dbReference>
<evidence type="ECO:0000313" key="7">
    <source>
        <dbReference type="Proteomes" id="UP000595374"/>
    </source>
</evidence>
<evidence type="ECO:0000313" key="6">
    <source>
        <dbReference type="EMBL" id="QQB15336.1"/>
    </source>
</evidence>
<evidence type="ECO:0000256" key="4">
    <source>
        <dbReference type="ARBA" id="ARBA00022840"/>
    </source>
</evidence>
<dbReference type="PROSITE" id="PS00211">
    <property type="entry name" value="ABC_TRANSPORTER_1"/>
    <property type="match status" value="1"/>
</dbReference>
<organism evidence="6 7">
    <name type="scientific">Brevibacterium casei</name>
    <dbReference type="NCBI Taxonomy" id="33889"/>
    <lineage>
        <taxon>Bacteria</taxon>
        <taxon>Bacillati</taxon>
        <taxon>Actinomycetota</taxon>
        <taxon>Actinomycetes</taxon>
        <taxon>Micrococcales</taxon>
        <taxon>Brevibacteriaceae</taxon>
        <taxon>Brevibacterium</taxon>
    </lineage>
</organism>
<dbReference type="AlphaFoldDB" id="A0A7T4DKD9"/>
<accession>A0A7T4DKD9</accession>
<evidence type="ECO:0000256" key="2">
    <source>
        <dbReference type="ARBA" id="ARBA00022448"/>
    </source>
</evidence>
<dbReference type="PROSITE" id="PS50893">
    <property type="entry name" value="ABC_TRANSPORTER_2"/>
    <property type="match status" value="1"/>
</dbReference>
<gene>
    <name evidence="6" type="ORF">I6H47_05140</name>
</gene>
<dbReference type="InterPro" id="IPR003439">
    <property type="entry name" value="ABC_transporter-like_ATP-bd"/>
</dbReference>
<sequence length="310" mass="32487">MNILQNDDAGVSVRGLTKRFGTATAVDDLSFDVMPGHVTGFLGPNGAGKSTTLQMILGLTAPDAGTALVAGAPLRDHPNPAAVAGSLLGTERLLPGLTVDAHLEWAARLSGLTGDERTTRIAAVLAEVGLESAATRRISALSLGMRQRLGLAAAILTDPQVLLLDEPLNGLDPEGITWMRTFLKRFAASGRTVLFSSHLLTEMALTADHVVIIRAGRLVADLPLADLVSHAQAGVVVRGPDLSALLASQAAAGRPSTPTPDGTGAVIADAEPREIFRDSVRLGVDLDELRLDEPGLEEVFLRLTTTRKAR</sequence>
<dbReference type="Proteomes" id="UP000595374">
    <property type="component" value="Chromosome"/>
</dbReference>
<dbReference type="PANTHER" id="PTHR43335">
    <property type="entry name" value="ABC TRANSPORTER, ATP-BINDING PROTEIN"/>
    <property type="match status" value="1"/>
</dbReference>
<keyword evidence="3" id="KW-0547">Nucleotide-binding</keyword>
<dbReference type="Pfam" id="PF00005">
    <property type="entry name" value="ABC_tran"/>
    <property type="match status" value="1"/>
</dbReference>
<evidence type="ECO:0000256" key="3">
    <source>
        <dbReference type="ARBA" id="ARBA00022741"/>
    </source>
</evidence>
<dbReference type="Gene3D" id="3.40.50.300">
    <property type="entry name" value="P-loop containing nucleotide triphosphate hydrolases"/>
    <property type="match status" value="1"/>
</dbReference>
<evidence type="ECO:0000259" key="5">
    <source>
        <dbReference type="PROSITE" id="PS50893"/>
    </source>
</evidence>
<protein>
    <submittedName>
        <fullName evidence="6">ABC transporter ATP-binding protein</fullName>
    </submittedName>
</protein>
<dbReference type="InterPro" id="IPR027417">
    <property type="entry name" value="P-loop_NTPase"/>
</dbReference>
<name>A0A7T4DKD9_9MICO</name>
<dbReference type="EMBL" id="CP065989">
    <property type="protein sequence ID" value="QQB15336.1"/>
    <property type="molecule type" value="Genomic_DNA"/>
</dbReference>
<dbReference type="InterPro" id="IPR003593">
    <property type="entry name" value="AAA+_ATPase"/>
</dbReference>
<evidence type="ECO:0000256" key="1">
    <source>
        <dbReference type="ARBA" id="ARBA00005417"/>
    </source>
</evidence>
<dbReference type="SMART" id="SM00382">
    <property type="entry name" value="AAA"/>
    <property type="match status" value="1"/>
</dbReference>
<dbReference type="RefSeq" id="WP_198500356.1">
    <property type="nucleotide sequence ID" value="NZ_CP065989.1"/>
</dbReference>
<dbReference type="SUPFAM" id="SSF52540">
    <property type="entry name" value="P-loop containing nucleoside triphosphate hydrolases"/>
    <property type="match status" value="1"/>
</dbReference>
<feature type="domain" description="ABC transporter" evidence="5">
    <location>
        <begin position="11"/>
        <end position="240"/>
    </location>
</feature>
<dbReference type="GO" id="GO:0005524">
    <property type="term" value="F:ATP binding"/>
    <property type="evidence" value="ECO:0007669"/>
    <property type="project" value="UniProtKB-KW"/>
</dbReference>
<dbReference type="GO" id="GO:0016887">
    <property type="term" value="F:ATP hydrolysis activity"/>
    <property type="evidence" value="ECO:0007669"/>
    <property type="project" value="InterPro"/>
</dbReference>
<proteinExistence type="inferred from homology"/>
<comment type="similarity">
    <text evidence="1">Belongs to the ABC transporter superfamily.</text>
</comment>
<keyword evidence="2" id="KW-0813">Transport</keyword>
<dbReference type="InterPro" id="IPR017871">
    <property type="entry name" value="ABC_transporter-like_CS"/>
</dbReference>
<reference evidence="6 7" key="1">
    <citation type="submission" date="2020-12" db="EMBL/GenBank/DDBJ databases">
        <title>FDA dAtabase for Regulatory Grade micrObial Sequences (FDA-ARGOS): Supporting development and validation of Infectious Disease Dx tests.</title>
        <authorList>
            <person name="Sproer C."/>
            <person name="Gronow S."/>
            <person name="Severitt S."/>
            <person name="Schroder I."/>
            <person name="Tallon L."/>
            <person name="Sadzewicz L."/>
            <person name="Zhao X."/>
            <person name="Boylan J."/>
            <person name="Ott S."/>
            <person name="Bowen H."/>
            <person name="Vavikolanu K."/>
            <person name="Mehta A."/>
            <person name="Aluvathingal J."/>
            <person name="Nadendla S."/>
            <person name="Lowell S."/>
            <person name="Myers T."/>
            <person name="Yan Y."/>
            <person name="Sichtig H."/>
        </authorList>
    </citation>
    <scope>NUCLEOTIDE SEQUENCE [LARGE SCALE GENOMIC DNA]</scope>
    <source>
        <strain evidence="6 7">FDAARGOS_990</strain>
    </source>
</reference>
<keyword evidence="4 6" id="KW-0067">ATP-binding</keyword>